<feature type="domain" description="C2H2-type" evidence="8">
    <location>
        <begin position="539"/>
        <end position="566"/>
    </location>
</feature>
<dbReference type="AlphaFoldDB" id="A0A8D8BBU2"/>
<dbReference type="Pfam" id="PF09725">
    <property type="entry name" value="Fra10Ac1"/>
    <property type="match status" value="1"/>
</dbReference>
<feature type="domain" description="C2H2-type" evidence="8">
    <location>
        <begin position="891"/>
        <end position="918"/>
    </location>
</feature>
<feature type="domain" description="C2H2-type" evidence="8">
    <location>
        <begin position="426"/>
        <end position="454"/>
    </location>
</feature>
<feature type="domain" description="C2H2-type" evidence="8">
    <location>
        <begin position="751"/>
        <end position="779"/>
    </location>
</feature>
<feature type="domain" description="C2H2-type" evidence="8">
    <location>
        <begin position="780"/>
        <end position="807"/>
    </location>
</feature>
<evidence type="ECO:0000256" key="6">
    <source>
        <dbReference type="PROSITE-ProRule" id="PRU00042"/>
    </source>
</evidence>
<dbReference type="Pfam" id="PF00096">
    <property type="entry name" value="zf-C2H2"/>
    <property type="match status" value="8"/>
</dbReference>
<accession>A0A8D8BBU2</accession>
<feature type="compositionally biased region" description="Low complexity" evidence="7">
    <location>
        <begin position="1007"/>
        <end position="1018"/>
    </location>
</feature>
<sequence length="1031" mass="118086">MSRRLAKLSPYELHKHLINEYFLTRPGATRWLQRDSSRDKTDHDVIRENHRFLWDGETVDSWEKELAKKYYDKLFKEYCIADFSRYKENKPSPPPPVYNLQSVFDSLDYLISQDGYLCVACPVHRRRPFRDMKDLRRHMIGHVNGGRSSSTSEIRCTHCGLCFGSVLQLRKHLLAELDREYGGPSNPGDDPACLGNEFEDSGDEEEVINYVVKGGTLTCSVCDAEFGLVTRWNKEKFKMHVGKDHWKPALFKCDECGKRFCEEARLEKHLKKHALVMSVGWMGTEPTTTTCEVQIDAEDAMKDPVDIQDELLPQPEVLIKTEPEENEQPGAIIIQPAESSESSESESSSEDDKTDKPVFTSKKKQAKADRIARKEALLKTAVRKISDGTDGSPIILACNICDEGFLKQDLLDRHMATKHDDRDRPFRCEKCPKTYMSNANLQEHVRMVHEGVKFTCDQCNIQLGSKSSWKRHMRGHSEKGHCCDICQEKCSSHSTLMTHKRRVHENSTKNFICVDCGNTYDNGSALRDHRVTHTSERKWECTTCGMKFKRNHNLISHQRVHAAGRPVVTFKCQECDEEFTTKGALAAHKSSHGRITCRLCEQTFNDQAELMRHRREDHKITKRDPGVTCRTCHQRFADQGEMLEHRAEAHPMTNPMECEVCKSVFGSASALRAHMRGHAPKTRSHDCPNCDESFICALMLQTHIKETHPDMKNHVCDLCGRGYPTRKQLLAHMGRHRNPNRERASSTPGQYMCHICGKEFNLRASFKRHVFNNHTNARDFKCAVCDKQLVSAEGLKLHLKSHDEQHFMCSTCGKGFSQPYRLRAHMLLHERELAEERCPICNRAFRDKKKLDLHIKSHTGETEFSCTPCQRFFASDKLLQKHIQRMHQSSTPCPVCAKVFPTEAKMKNHSRIHDNPTFFECPTCYTCIKEKKHFEAHMKGHLQGGVRFTCRFCPLTFSLAKSCRNHERRFHAELVGEAVGAGEGASGEKPAKKKKRAMKEEDEFAADGMMDDPLGMMDFTMGQREDDVSVG</sequence>
<dbReference type="Gene3D" id="3.30.160.60">
    <property type="entry name" value="Classic Zinc Finger"/>
    <property type="match status" value="11"/>
</dbReference>
<evidence type="ECO:0000256" key="1">
    <source>
        <dbReference type="ARBA" id="ARBA00022723"/>
    </source>
</evidence>
<dbReference type="InterPro" id="IPR001781">
    <property type="entry name" value="Znf_LIM"/>
</dbReference>
<feature type="domain" description="C2H2-type" evidence="8">
    <location>
        <begin position="251"/>
        <end position="274"/>
    </location>
</feature>
<dbReference type="PROSITE" id="PS00028">
    <property type="entry name" value="ZINC_FINGER_C2H2_1"/>
    <property type="match status" value="20"/>
</dbReference>
<dbReference type="InterPro" id="IPR013087">
    <property type="entry name" value="Znf_C2H2_type"/>
</dbReference>
<keyword evidence="2" id="KW-0677">Repeat</keyword>
<dbReference type="GO" id="GO:0008270">
    <property type="term" value="F:zinc ion binding"/>
    <property type="evidence" value="ECO:0007669"/>
    <property type="project" value="UniProtKB-KW"/>
</dbReference>
<dbReference type="SMART" id="SM00132">
    <property type="entry name" value="LIM"/>
    <property type="match status" value="1"/>
</dbReference>
<feature type="region of interest" description="Disordered" evidence="7">
    <location>
        <begin position="980"/>
        <end position="1031"/>
    </location>
</feature>
<dbReference type="PANTHER" id="PTHR24379:SF121">
    <property type="entry name" value="C2H2-TYPE DOMAIN-CONTAINING PROTEIN"/>
    <property type="match status" value="1"/>
</dbReference>
<reference evidence="9" key="1">
    <citation type="submission" date="2021-05" db="EMBL/GenBank/DDBJ databases">
        <authorList>
            <person name="Alioto T."/>
            <person name="Alioto T."/>
            <person name="Gomez Garrido J."/>
        </authorList>
    </citation>
    <scope>NUCLEOTIDE SEQUENCE</scope>
</reference>
<keyword evidence="1" id="KW-0479">Metal-binding</keyword>
<keyword evidence="3 6" id="KW-0863">Zinc-finger</keyword>
<protein>
    <submittedName>
        <fullName evidence="9">Zinc finger protein 337</fullName>
    </submittedName>
</protein>
<dbReference type="Pfam" id="PF13912">
    <property type="entry name" value="zf-C2H2_6"/>
    <property type="match status" value="1"/>
</dbReference>
<evidence type="ECO:0000256" key="7">
    <source>
        <dbReference type="SAM" id="MobiDB-lite"/>
    </source>
</evidence>
<feature type="domain" description="C2H2-type" evidence="8">
    <location>
        <begin position="511"/>
        <end position="538"/>
    </location>
</feature>
<feature type="domain" description="C2H2-type" evidence="8">
    <location>
        <begin position="396"/>
        <end position="424"/>
    </location>
</feature>
<feature type="region of interest" description="Disordered" evidence="7">
    <location>
        <begin position="320"/>
        <end position="367"/>
    </location>
</feature>
<feature type="domain" description="C2H2-type" evidence="8">
    <location>
        <begin position="656"/>
        <end position="683"/>
    </location>
</feature>
<feature type="domain" description="C2H2-type" evidence="8">
    <location>
        <begin position="595"/>
        <end position="623"/>
    </location>
</feature>
<feature type="domain" description="C2H2-type" evidence="8">
    <location>
        <begin position="714"/>
        <end position="741"/>
    </location>
</feature>
<dbReference type="SMART" id="SM00355">
    <property type="entry name" value="ZnF_C2H2"/>
    <property type="match status" value="24"/>
</dbReference>
<feature type="domain" description="C2H2-type" evidence="8">
    <location>
        <begin position="454"/>
        <end position="481"/>
    </location>
</feature>
<dbReference type="InterPro" id="IPR019129">
    <property type="entry name" value="Folate-sensitive_fs_Fra10Ac1"/>
</dbReference>
<feature type="domain" description="C2H2-type" evidence="8">
    <location>
        <begin position="627"/>
        <end position="655"/>
    </location>
</feature>
<dbReference type="EMBL" id="HBUE01061170">
    <property type="protein sequence ID" value="CAG6468726.1"/>
    <property type="molecule type" value="Transcribed_RNA"/>
</dbReference>
<dbReference type="Pfam" id="PF12874">
    <property type="entry name" value="zf-met"/>
    <property type="match status" value="2"/>
</dbReference>
<organism evidence="9">
    <name type="scientific">Culex pipiens</name>
    <name type="common">House mosquito</name>
    <dbReference type="NCBI Taxonomy" id="7175"/>
    <lineage>
        <taxon>Eukaryota</taxon>
        <taxon>Metazoa</taxon>
        <taxon>Ecdysozoa</taxon>
        <taxon>Arthropoda</taxon>
        <taxon>Hexapoda</taxon>
        <taxon>Insecta</taxon>
        <taxon>Pterygota</taxon>
        <taxon>Neoptera</taxon>
        <taxon>Endopterygota</taxon>
        <taxon>Diptera</taxon>
        <taxon>Nematocera</taxon>
        <taxon>Culicoidea</taxon>
        <taxon>Culicidae</taxon>
        <taxon>Culicinae</taxon>
        <taxon>Culicini</taxon>
        <taxon>Culex</taxon>
        <taxon>Culex</taxon>
    </lineage>
</organism>
<dbReference type="PROSITE" id="PS50157">
    <property type="entry name" value="ZINC_FINGER_C2H2_2"/>
    <property type="match status" value="19"/>
</dbReference>
<feature type="domain" description="C2H2-type" evidence="8">
    <location>
        <begin position="570"/>
        <end position="592"/>
    </location>
</feature>
<evidence type="ECO:0000256" key="2">
    <source>
        <dbReference type="ARBA" id="ARBA00022737"/>
    </source>
</evidence>
<evidence type="ECO:0000256" key="4">
    <source>
        <dbReference type="ARBA" id="ARBA00022833"/>
    </source>
</evidence>
<dbReference type="SUPFAM" id="SSF57667">
    <property type="entry name" value="beta-beta-alpha zinc fingers"/>
    <property type="match status" value="10"/>
</dbReference>
<feature type="domain" description="C2H2-type" evidence="8">
    <location>
        <begin position="481"/>
        <end position="509"/>
    </location>
</feature>
<feature type="domain" description="C2H2-type" evidence="8">
    <location>
        <begin position="685"/>
        <end position="713"/>
    </location>
</feature>
<feature type="domain" description="C2H2-type" evidence="8">
    <location>
        <begin position="864"/>
        <end position="892"/>
    </location>
</feature>
<evidence type="ECO:0000259" key="8">
    <source>
        <dbReference type="PROSITE" id="PS50157"/>
    </source>
</evidence>
<feature type="domain" description="C2H2-type" evidence="8">
    <location>
        <begin position="807"/>
        <end position="834"/>
    </location>
</feature>
<feature type="domain" description="C2H2-type" evidence="8">
    <location>
        <begin position="836"/>
        <end position="863"/>
    </location>
</feature>
<name>A0A8D8BBU2_CULPI</name>
<dbReference type="PANTHER" id="PTHR24379">
    <property type="entry name" value="KRAB AND ZINC FINGER DOMAIN-CONTAINING"/>
    <property type="match status" value="1"/>
</dbReference>
<proteinExistence type="predicted"/>
<evidence type="ECO:0000256" key="5">
    <source>
        <dbReference type="ARBA" id="ARBA00023038"/>
    </source>
</evidence>
<evidence type="ECO:0000256" key="3">
    <source>
        <dbReference type="ARBA" id="ARBA00022771"/>
    </source>
</evidence>
<dbReference type="InterPro" id="IPR036236">
    <property type="entry name" value="Znf_C2H2_sf"/>
</dbReference>
<keyword evidence="5" id="KW-0440">LIM domain</keyword>
<evidence type="ECO:0000313" key="9">
    <source>
        <dbReference type="EMBL" id="CAG6468726.1"/>
    </source>
</evidence>
<keyword evidence="4" id="KW-0862">Zinc</keyword>